<organism evidence="9 10">
    <name type="scientific">Petromyzon marinus</name>
    <name type="common">Sea lamprey</name>
    <dbReference type="NCBI Taxonomy" id="7757"/>
    <lineage>
        <taxon>Eukaryota</taxon>
        <taxon>Metazoa</taxon>
        <taxon>Chordata</taxon>
        <taxon>Craniata</taxon>
        <taxon>Vertebrata</taxon>
        <taxon>Cyclostomata</taxon>
        <taxon>Hyperoartia</taxon>
        <taxon>Petromyzontiformes</taxon>
        <taxon>Petromyzontidae</taxon>
        <taxon>Petromyzon</taxon>
    </lineage>
</organism>
<evidence type="ECO:0000259" key="8">
    <source>
        <dbReference type="Pfam" id="PF12717"/>
    </source>
</evidence>
<dbReference type="Gene3D" id="1.25.10.10">
    <property type="entry name" value="Leucine-rich Repeat Variant"/>
    <property type="match status" value="3"/>
</dbReference>
<evidence type="ECO:0000256" key="4">
    <source>
        <dbReference type="ARBA" id="ARBA00023067"/>
    </source>
</evidence>
<evidence type="ECO:0000256" key="1">
    <source>
        <dbReference type="ARBA" id="ARBA00004123"/>
    </source>
</evidence>
<feature type="region of interest" description="Disordered" evidence="7">
    <location>
        <begin position="1284"/>
        <end position="1372"/>
    </location>
</feature>
<reference evidence="10" key="1">
    <citation type="submission" date="2025-08" db="UniProtKB">
        <authorList>
            <consortium name="RefSeq"/>
        </authorList>
    </citation>
    <scope>IDENTIFICATION</scope>
    <source>
        <tissue evidence="10">Sperm</tissue>
    </source>
</reference>
<dbReference type="GO" id="GO:0007076">
    <property type="term" value="P:mitotic chromosome condensation"/>
    <property type="evidence" value="ECO:0007669"/>
    <property type="project" value="InterPro"/>
</dbReference>
<dbReference type="Pfam" id="PF12717">
    <property type="entry name" value="Cnd1"/>
    <property type="match status" value="1"/>
</dbReference>
<dbReference type="InterPro" id="IPR026971">
    <property type="entry name" value="CND1/NCAPD3"/>
</dbReference>
<feature type="region of interest" description="Disordered" evidence="7">
    <location>
        <begin position="154"/>
        <end position="203"/>
    </location>
</feature>
<dbReference type="KEGG" id="pmrn:116957446"/>
<gene>
    <name evidence="10" type="primary">NCAPD3</name>
</gene>
<keyword evidence="4" id="KW-0226">DNA condensation</keyword>
<evidence type="ECO:0000256" key="3">
    <source>
        <dbReference type="ARBA" id="ARBA00022776"/>
    </source>
</evidence>
<dbReference type="GeneID" id="116957446"/>
<evidence type="ECO:0000256" key="5">
    <source>
        <dbReference type="ARBA" id="ARBA00023242"/>
    </source>
</evidence>
<name>A0AAJ7UFH2_PETMA</name>
<sequence length="1529" mass="170214">MALGALLNAFQALKVESVSSEWADGVWEQDFTDTVPLEGWLEEEVLARGVDAFDQLHLRLENVAHAQEDAESIWSFLYEKRISHQNLIAILHHFVNSGQKQTSSFQQRILAMKAACVYFLLLEIPGSIAHKVFHPVLFDKCVAVAQKVLPQTSHGKRKLKSAPLKGSQSATGRGRKAKQPRLEEEVHDALENEDDDEEAEEVALTGQNVERLHDVACLLLKTLHCLLSVFSLKGNPQCVGHCIQVLVELTKQNSHSQKIDFALNVSASQAHSLAELAYFNLKALCTSSHGSKDEVLRNVFHRLLNHILMVGGEARANLVLAFIPQYAVTLRNQTLKFVCHLVKEVGEKCIPLLRILLQHICVKVPDKADYRGHAAQAVCKLLDCMSSSAYAEFIEWLYKYSQNAKVGYRVFALDVILELLDCPEREADSTVSAGRLRFFSHKFLMHSTVVRRCCDRMSTVRAKALSALAKSLNQHGSTAVECVHEIVQGGPYRLTSYTTMCAAGFNVTDNSLGTANLTNTSQCVEKSNSKTRTVGALKTIEITDLGNETLPYGQEVLSMLKERTADEKPGVRKSALQVLEGMLQHGILPLTDVDLACLVDRCHDPALSVRKQALLSLTNLLKSHPENGTLLRAWLKGLLPAVIDRETSVQEKVLEYLDEVILKNVKEKQTGTGGSSNHDPSHKRAWDILDMLVIPEHQELVSYLGKACHMLATKNPFSASLINALLSHVQSEHAPAAWLLLSKVAGHCPKINCTKILACWDQVHRNSDVMPSTMCHILAVIGTMAKNISNDGCHQLIENLLERLRSFDCPLEVITASVSTLDHLCRAQQESQESAMKKVSVWCKELIEACDAYISRVVLTETGRVGMHEDKLIRYVFTLGEVAQLSPRNINKRIFLLVQSLLASPNLEQGETAGESEETAVPSSQPILLSQALSHFHGSSMPTIVRAHAFITLGKLCLQNEDLAKKCIPALARELEISPEISIRNNVIIIMCDLCIRYTTLVDRYISKISACLRDEEPFIRRQTLVLLTNLLQEDYVKWRGFLFHRFASVLVDSDPGIRSFAEFCLIHLLLKKHTGIIFQHFIECIFHFNSYEKHEKYQFNQTEREKHLFSLKGSHNKSKRMTIYRLLLEHLTDEQRFNLSTKLAQNILGSFVDGMLALDMEAADLLSDIFSVLCCKEIKLVVSRARPADEELPEDGEMAMANAVMQVAQKKLISQVQKKNFVENIIPIVIMLKKQMETKRLPVLKDLMQYLREVMKDYRDEVKDVLAADKRLAAEVEYDLKKYEEEEERERARLSGDVPLPPNGPAGPSSPSSPRVHSPTAAPAPPDCHSLHVCKDGAANTSNTSSLGGESSKPLEPNGINYTPLANKTSRHQSLSTVAIVNSARKLVAAQRKIHNQSISVTTPPSNSKPGSELIRNTQQKACEPRVTQGSSWRAFSTPDHTMDDMTFTDADVDLSVITSAVPNASGSQEATSCPRKDVLCLLSPDKPAPSIRPWNLSSPTGKSKKPFQPRRNTAAQKFPLSPCNSLK</sequence>
<comment type="subcellular location">
    <subcellularLocation>
        <location evidence="1">Nucleus</location>
    </subcellularLocation>
</comment>
<feature type="compositionally biased region" description="Polar residues" evidence="7">
    <location>
        <begin position="1340"/>
        <end position="1350"/>
    </location>
</feature>
<dbReference type="GO" id="GO:0051301">
    <property type="term" value="P:cell division"/>
    <property type="evidence" value="ECO:0007669"/>
    <property type="project" value="UniProtKB-KW"/>
</dbReference>
<dbReference type="PANTHER" id="PTHR14222:SF1">
    <property type="entry name" value="CONDENSIN-2 COMPLEX SUBUNIT D3"/>
    <property type="match status" value="1"/>
</dbReference>
<dbReference type="PANTHER" id="PTHR14222">
    <property type="entry name" value="CONDENSIN"/>
    <property type="match status" value="1"/>
</dbReference>
<feature type="region of interest" description="Disordered" evidence="7">
    <location>
        <begin position="1486"/>
        <end position="1529"/>
    </location>
</feature>
<evidence type="ECO:0000313" key="9">
    <source>
        <dbReference type="Proteomes" id="UP001318040"/>
    </source>
</evidence>
<dbReference type="InterPro" id="IPR016024">
    <property type="entry name" value="ARM-type_fold"/>
</dbReference>
<dbReference type="RefSeq" id="XP_032835483.1">
    <property type="nucleotide sequence ID" value="XM_032979592.1"/>
</dbReference>
<evidence type="ECO:0000256" key="7">
    <source>
        <dbReference type="SAM" id="MobiDB-lite"/>
    </source>
</evidence>
<dbReference type="InterPro" id="IPR032682">
    <property type="entry name" value="Cnd1_C"/>
</dbReference>
<evidence type="ECO:0000256" key="6">
    <source>
        <dbReference type="ARBA" id="ARBA00023306"/>
    </source>
</evidence>
<proteinExistence type="predicted"/>
<dbReference type="GO" id="GO:0000796">
    <property type="term" value="C:condensin complex"/>
    <property type="evidence" value="ECO:0007669"/>
    <property type="project" value="TreeGrafter"/>
</dbReference>
<keyword evidence="2" id="KW-0132">Cell division</keyword>
<keyword evidence="5" id="KW-0539">Nucleus</keyword>
<dbReference type="GO" id="GO:0005634">
    <property type="term" value="C:nucleus"/>
    <property type="evidence" value="ECO:0007669"/>
    <property type="project" value="UniProtKB-SubCell"/>
</dbReference>
<feature type="compositionally biased region" description="Basic and acidic residues" evidence="7">
    <location>
        <begin position="180"/>
        <end position="190"/>
    </location>
</feature>
<feature type="domain" description="Condensin complex subunit 1 C-terminal" evidence="8">
    <location>
        <begin position="983"/>
        <end position="1148"/>
    </location>
</feature>
<feature type="compositionally biased region" description="Polar residues" evidence="7">
    <location>
        <begin position="1361"/>
        <end position="1372"/>
    </location>
</feature>
<dbReference type="SUPFAM" id="SSF48371">
    <property type="entry name" value="ARM repeat"/>
    <property type="match status" value="1"/>
</dbReference>
<keyword evidence="9" id="KW-1185">Reference proteome</keyword>
<feature type="compositionally biased region" description="Basic and acidic residues" evidence="7">
    <location>
        <begin position="1284"/>
        <end position="1295"/>
    </location>
</feature>
<keyword evidence="6" id="KW-0131">Cell cycle</keyword>
<dbReference type="Proteomes" id="UP001318040">
    <property type="component" value="Chromosome 3"/>
</dbReference>
<keyword evidence="3" id="KW-0498">Mitosis</keyword>
<evidence type="ECO:0000256" key="2">
    <source>
        <dbReference type="ARBA" id="ARBA00022618"/>
    </source>
</evidence>
<dbReference type="GO" id="GO:0042393">
    <property type="term" value="F:histone binding"/>
    <property type="evidence" value="ECO:0007669"/>
    <property type="project" value="TreeGrafter"/>
</dbReference>
<protein>
    <submittedName>
        <fullName evidence="10">Condensin-2 complex subunit D3 isoform X1</fullName>
    </submittedName>
</protein>
<accession>A0AAJ7UFH2</accession>
<dbReference type="CTD" id="23310"/>
<dbReference type="GO" id="GO:0000779">
    <property type="term" value="C:condensed chromosome, centromeric region"/>
    <property type="evidence" value="ECO:0007669"/>
    <property type="project" value="TreeGrafter"/>
</dbReference>
<dbReference type="InterPro" id="IPR011989">
    <property type="entry name" value="ARM-like"/>
</dbReference>
<evidence type="ECO:0000313" key="10">
    <source>
        <dbReference type="RefSeq" id="XP_032835483.1"/>
    </source>
</evidence>
<feature type="compositionally biased region" description="Acidic residues" evidence="7">
    <location>
        <begin position="191"/>
        <end position="201"/>
    </location>
</feature>
<dbReference type="GO" id="GO:0010032">
    <property type="term" value="P:meiotic chromosome condensation"/>
    <property type="evidence" value="ECO:0007669"/>
    <property type="project" value="TreeGrafter"/>
</dbReference>